<protein>
    <recommendedName>
        <fullName evidence="1">AMP-dependent synthetase/ligase domain-containing protein</fullName>
    </recommendedName>
</protein>
<feature type="domain" description="AMP-dependent synthetase/ligase" evidence="1">
    <location>
        <begin position="119"/>
        <end position="524"/>
    </location>
</feature>
<dbReference type="GO" id="GO:0016020">
    <property type="term" value="C:membrane"/>
    <property type="evidence" value="ECO:0007669"/>
    <property type="project" value="TreeGrafter"/>
</dbReference>
<dbReference type="InterPro" id="IPR020845">
    <property type="entry name" value="AMP-binding_CS"/>
</dbReference>
<reference evidence="2" key="1">
    <citation type="journal article" date="2013" name="Curr. Biol.">
        <title>Paratrypanosoma is a novel early-branching trypanosomatid.</title>
        <authorList>
            <person name="Flegontov P."/>
            <person name="Votypka J."/>
            <person name="Skalicky T."/>
            <person name="Logacheva M.D."/>
            <person name="Penin A.A."/>
            <person name="Tanifuji G."/>
            <person name="Onodera N.T."/>
            <person name="Kondrashov A.S."/>
            <person name="Volf P."/>
            <person name="Archibald J.M."/>
            <person name="Lukes J."/>
        </authorList>
    </citation>
    <scope>NUCLEOTIDE SEQUENCE</scope>
    <source>
        <strain evidence="2">CUL13</strain>
    </source>
</reference>
<dbReference type="InterPro" id="IPR000873">
    <property type="entry name" value="AMP-dep_synth/lig_dom"/>
</dbReference>
<dbReference type="Gene3D" id="3.40.50.12780">
    <property type="entry name" value="N-terminal domain of ligase-like"/>
    <property type="match status" value="1"/>
</dbReference>
<dbReference type="SUPFAM" id="SSF56801">
    <property type="entry name" value="Acetyl-CoA synthetase-like"/>
    <property type="match status" value="1"/>
</dbReference>
<dbReference type="AlphaFoldDB" id="U3LNY0"/>
<organism evidence="2">
    <name type="scientific">Paratrypanosoma confusum</name>
    <dbReference type="NCBI Taxonomy" id="1470209"/>
    <lineage>
        <taxon>Eukaryota</taxon>
        <taxon>Discoba</taxon>
        <taxon>Euglenozoa</taxon>
        <taxon>Kinetoplastea</taxon>
        <taxon>Metakinetoplastina</taxon>
        <taxon>Trypanosomatida</taxon>
        <taxon>Trypanosomatidae</taxon>
        <taxon>Paratrypanosoma</taxon>
    </lineage>
</organism>
<dbReference type="PANTHER" id="PTHR43272:SF105">
    <property type="entry name" value="ACYL COA SYNTHETASE, PUTATIVE-RELATED"/>
    <property type="match status" value="1"/>
</dbReference>
<name>U3LNY0_9TRYP</name>
<feature type="non-terminal residue" evidence="2">
    <location>
        <position position="703"/>
    </location>
</feature>
<sequence>MGGCVVSLMNLRNGRSTVPHPDYQAYARYGNQVTIVEGSETANASPIYRMSHVTEAEHHDAVKNFYSEFTSIETLQRLCKERGNTVALSYRILSHIEKSQTVDATGKTKTLETYCFQLNRKTISYERMWHNLVSFGRGLAELGLPRRSCVAIFEDTRWEWLTSLYGIWTQDMVAATVYANLGEEALAYALKETECVAIVCNGKQVPKLLKLLTATKLHNTTVLYVDDLPSGVDVGAFSVVSWLQVVETGSTSEKEVHIPTGSKNCDDVALVMYTSGTTGNPKGVMHTHGSLAAGIRAIRDRVEDLLGERVGEETYCSYLPLAHIMEYAVVTMLMMRGTVIGFGSPRTLTDAFAKPHGDFMEFKPDLIVAVPRILDTVRKAVEAKLPPKGSLRRTVFDRAYESRLKSLQEGMDTPYWNKEVFGQARAVMGGRVRAMLSGGGPLSPSTQEFINVAFGMVVQGWGMTETVCVGAIQRLGNLDSESVGQILLSEEVRLLDTEQYKHTDKPRPRGEILLRGPFVCKGYFKQPELSKGVFDADGWFHTGDVGALAENGTLSIVGRVKALAKNANGEYIALEMLESEYGQDKLCTPNGVCVLVNPHRSYICALVLTEKKLAEQFAAEHGIAGVYPDLLENPEFHVKAAQSLAATAKKAGKMSFELVRNVRVLSDEWTPENGLLTAAMKLRRSEVETHYAAVIAELFRVEA</sequence>
<dbReference type="GO" id="GO:0005783">
    <property type="term" value="C:endoplasmic reticulum"/>
    <property type="evidence" value="ECO:0007669"/>
    <property type="project" value="TreeGrafter"/>
</dbReference>
<dbReference type="InterPro" id="IPR042099">
    <property type="entry name" value="ANL_N_sf"/>
</dbReference>
<dbReference type="EMBL" id="KC534713">
    <property type="protein sequence ID" value="AGG11482.1"/>
    <property type="molecule type" value="Genomic_DNA"/>
</dbReference>
<dbReference type="PROSITE" id="PS00455">
    <property type="entry name" value="AMP_BINDING"/>
    <property type="match status" value="1"/>
</dbReference>
<proteinExistence type="predicted"/>
<evidence type="ECO:0000313" key="2">
    <source>
        <dbReference type="EMBL" id="AGG11482.1"/>
    </source>
</evidence>
<accession>U3LNY0</accession>
<dbReference type="Pfam" id="PF00501">
    <property type="entry name" value="AMP-binding"/>
    <property type="match status" value="1"/>
</dbReference>
<dbReference type="PANTHER" id="PTHR43272">
    <property type="entry name" value="LONG-CHAIN-FATTY-ACID--COA LIGASE"/>
    <property type="match status" value="1"/>
</dbReference>
<dbReference type="VEuPathDB" id="TriTrypDB:PCON_0064480"/>
<evidence type="ECO:0000259" key="1">
    <source>
        <dbReference type="Pfam" id="PF00501"/>
    </source>
</evidence>
<dbReference type="GO" id="GO:0004467">
    <property type="term" value="F:long-chain fatty acid-CoA ligase activity"/>
    <property type="evidence" value="ECO:0007669"/>
    <property type="project" value="TreeGrafter"/>
</dbReference>